<proteinExistence type="predicted"/>
<evidence type="ECO:0000256" key="1">
    <source>
        <dbReference type="PROSITE-ProRule" id="PRU00221"/>
    </source>
</evidence>
<reference evidence="2" key="1">
    <citation type="journal article" date="2023" name="IMA Fungus">
        <title>Comparative genomic study of the Penicillium genus elucidates a diverse pangenome and 15 lateral gene transfer events.</title>
        <authorList>
            <person name="Petersen C."/>
            <person name="Sorensen T."/>
            <person name="Nielsen M.R."/>
            <person name="Sondergaard T.E."/>
            <person name="Sorensen J.L."/>
            <person name="Fitzpatrick D.A."/>
            <person name="Frisvad J.C."/>
            <person name="Nielsen K.L."/>
        </authorList>
    </citation>
    <scope>NUCLEOTIDE SEQUENCE</scope>
    <source>
        <strain evidence="2">IBT 12815</strain>
    </source>
</reference>
<dbReference type="PROSITE" id="PS50082">
    <property type="entry name" value="WD_REPEATS_2"/>
    <property type="match status" value="1"/>
</dbReference>
<accession>A0AAD6GY98</accession>
<reference evidence="2" key="2">
    <citation type="submission" date="2023-01" db="EMBL/GenBank/DDBJ databases">
        <authorList>
            <person name="Petersen C."/>
        </authorList>
    </citation>
    <scope>NUCLEOTIDE SEQUENCE</scope>
    <source>
        <strain evidence="2">IBT 12815</strain>
    </source>
</reference>
<dbReference type="PANTHER" id="PTHR19879">
    <property type="entry name" value="TRANSCRIPTION INITIATION FACTOR TFIID"/>
    <property type="match status" value="1"/>
</dbReference>
<evidence type="ECO:0000313" key="3">
    <source>
        <dbReference type="Proteomes" id="UP001213799"/>
    </source>
</evidence>
<dbReference type="InterPro" id="IPR001680">
    <property type="entry name" value="WD40_rpt"/>
</dbReference>
<dbReference type="InterPro" id="IPR011047">
    <property type="entry name" value="Quinoprotein_ADH-like_sf"/>
</dbReference>
<sequence>MLRLWDTATGVLQHTLEVSHWIASIAFSSDSHLLAIRTEDQTLQLWDTATGDLEQTLSPGGVLTFMEFSNDGSRLRPNIGSLDIQSRSWDYTSEASQSSQGITIQPKQWVALNEMDHWPWDAGQGAFTT</sequence>
<keyword evidence="3" id="KW-1185">Reference proteome</keyword>
<dbReference type="RefSeq" id="XP_056751390.1">
    <property type="nucleotide sequence ID" value="XM_056899314.1"/>
</dbReference>
<evidence type="ECO:0000313" key="2">
    <source>
        <dbReference type="EMBL" id="KAJ5598175.1"/>
    </source>
</evidence>
<keyword evidence="1" id="KW-0853">WD repeat</keyword>
<dbReference type="PANTHER" id="PTHR19879:SF9">
    <property type="entry name" value="TRANSCRIPTION INITIATION FACTOR TFIID SUBUNIT 5"/>
    <property type="match status" value="1"/>
</dbReference>
<dbReference type="Proteomes" id="UP001213799">
    <property type="component" value="Unassembled WGS sequence"/>
</dbReference>
<gene>
    <name evidence="2" type="ORF">N7537_008259</name>
</gene>
<comment type="caution">
    <text evidence="2">The sequence shown here is derived from an EMBL/GenBank/DDBJ whole genome shotgun (WGS) entry which is preliminary data.</text>
</comment>
<feature type="repeat" description="WD" evidence="1">
    <location>
        <begin position="22"/>
        <end position="56"/>
    </location>
</feature>
<dbReference type="SUPFAM" id="SSF50998">
    <property type="entry name" value="Quinoprotein alcohol dehydrogenase-like"/>
    <property type="match status" value="1"/>
</dbReference>
<organism evidence="2 3">
    <name type="scientific">Penicillium hordei</name>
    <dbReference type="NCBI Taxonomy" id="40994"/>
    <lineage>
        <taxon>Eukaryota</taxon>
        <taxon>Fungi</taxon>
        <taxon>Dikarya</taxon>
        <taxon>Ascomycota</taxon>
        <taxon>Pezizomycotina</taxon>
        <taxon>Eurotiomycetes</taxon>
        <taxon>Eurotiomycetidae</taxon>
        <taxon>Eurotiales</taxon>
        <taxon>Aspergillaceae</taxon>
        <taxon>Penicillium</taxon>
    </lineage>
</organism>
<dbReference type="EMBL" id="JAQJAE010000004">
    <property type="protein sequence ID" value="KAJ5598175.1"/>
    <property type="molecule type" value="Genomic_DNA"/>
</dbReference>
<name>A0AAD6GY98_9EURO</name>
<dbReference type="AlphaFoldDB" id="A0AAD6GY98"/>
<protein>
    <submittedName>
        <fullName evidence="2">Uncharacterized protein</fullName>
    </submittedName>
</protein>
<dbReference type="GeneID" id="81589556"/>
<dbReference type="Gene3D" id="2.130.10.10">
    <property type="entry name" value="YVTN repeat-like/Quinoprotein amine dehydrogenase"/>
    <property type="match status" value="1"/>
</dbReference>
<dbReference type="InterPro" id="IPR015943">
    <property type="entry name" value="WD40/YVTN_repeat-like_dom_sf"/>
</dbReference>